<dbReference type="Proteomes" id="UP001164746">
    <property type="component" value="Chromosome 9"/>
</dbReference>
<dbReference type="PRINTS" id="PR01498">
    <property type="entry name" value="SHAWCHANNEL"/>
</dbReference>
<feature type="domain" description="Potassium channel tetramerisation-type BTB" evidence="14">
    <location>
        <begin position="22"/>
        <end position="107"/>
    </location>
</feature>
<dbReference type="Gene3D" id="1.10.287.70">
    <property type="match status" value="1"/>
</dbReference>
<evidence type="ECO:0000256" key="10">
    <source>
        <dbReference type="ARBA" id="ARBA00023136"/>
    </source>
</evidence>
<dbReference type="Gene3D" id="3.30.710.10">
    <property type="entry name" value="Potassium Channel Kv1.1, Chain A"/>
    <property type="match status" value="1"/>
</dbReference>
<proteinExistence type="predicted"/>
<feature type="transmembrane region" description="Helical" evidence="12">
    <location>
        <begin position="328"/>
        <end position="353"/>
    </location>
</feature>
<evidence type="ECO:0000256" key="12">
    <source>
        <dbReference type="SAM" id="Phobius"/>
    </source>
</evidence>
<feature type="transmembrane region" description="Helical" evidence="12">
    <location>
        <begin position="181"/>
        <end position="205"/>
    </location>
</feature>
<evidence type="ECO:0000256" key="7">
    <source>
        <dbReference type="ARBA" id="ARBA00022958"/>
    </source>
</evidence>
<keyword evidence="10 12" id="KW-0472">Membrane</keyword>
<dbReference type="PRINTS" id="PR00169">
    <property type="entry name" value="KCHANNEL"/>
</dbReference>
<keyword evidence="2" id="KW-0813">Transport</keyword>
<evidence type="ECO:0000256" key="8">
    <source>
        <dbReference type="ARBA" id="ARBA00022989"/>
    </source>
</evidence>
<dbReference type="InterPro" id="IPR003974">
    <property type="entry name" value="K_chnl_volt-dep_Kv3"/>
</dbReference>
<dbReference type="EMBL" id="CP111020">
    <property type="protein sequence ID" value="WAR14314.1"/>
    <property type="molecule type" value="Genomic_DNA"/>
</dbReference>
<feature type="transmembrane region" description="Helical" evidence="12">
    <location>
        <begin position="392"/>
        <end position="410"/>
    </location>
</feature>
<evidence type="ECO:0000313" key="16">
    <source>
        <dbReference type="Proteomes" id="UP001164746"/>
    </source>
</evidence>
<dbReference type="InterPro" id="IPR027359">
    <property type="entry name" value="Volt_channel_dom_sf"/>
</dbReference>
<dbReference type="PANTHER" id="PTHR11537:SF252">
    <property type="entry name" value="POTASSIUM VOLTAGE-GATED CHANNEL PROTEIN SHAW"/>
    <property type="match status" value="1"/>
</dbReference>
<keyword evidence="16" id="KW-1185">Reference proteome</keyword>
<sequence>MTEDSPTITDMDSTLAFQIQSVSVSGTNFEMLSTTWSKMRAIMSFECSREIIERPDHVFLERNPAAFQCILQYHQGGQLHMPSEMCPSIFQREMEFWGLKKSALSKCCLVKYIGYFDDQAVLKKCTDMNPYNGHTLEKDEQRRRDETTSLLSMARGGGWESVQGRMWLILNEPFYSVAAKVYFALNAILVLVSLFALIAGTHPVFQRELNLDEWKEYYGAEWDKYRHLFDDTAPEPESEGSELEPLPEGSMTRYTALDITEYVCVALFSIDLIIRCIFCPNRIRLLFYSFLHWVDVFALLVMYIQYLFEYIYPREKYEASFLDVLHCMQIIRVLRLFRLVKHSTGFLVLLYAFKASYREMLLMVMFLLVAMMIFSTMAFFSGDDTFSTIPDSFWWAIVTMTTVGYGDVVPKEALSKLVGVLCAISGVCLLAVIIPIFVNNFMLFYSYSKIWGQMEKVDDTKIKPILQ</sequence>
<keyword evidence="5" id="KW-0631">Potassium channel</keyword>
<name>A0ABY7F0P3_MYAAR</name>
<evidence type="ECO:0000256" key="3">
    <source>
        <dbReference type="ARBA" id="ARBA00022538"/>
    </source>
</evidence>
<feature type="transmembrane region" description="Helical" evidence="12">
    <location>
        <begin position="259"/>
        <end position="278"/>
    </location>
</feature>
<accession>A0ABY7F0P3</accession>
<dbReference type="SUPFAM" id="SSF54695">
    <property type="entry name" value="POZ domain"/>
    <property type="match status" value="1"/>
</dbReference>
<keyword evidence="11" id="KW-0407">Ion channel</keyword>
<evidence type="ECO:0000259" key="13">
    <source>
        <dbReference type="Pfam" id="PF00520"/>
    </source>
</evidence>
<dbReference type="InterPro" id="IPR005821">
    <property type="entry name" value="Ion_trans_dom"/>
</dbReference>
<comment type="subcellular location">
    <subcellularLocation>
        <location evidence="1">Membrane</location>
        <topology evidence="1">Multi-pass membrane protein</topology>
    </subcellularLocation>
</comment>
<dbReference type="Gene3D" id="1.20.120.350">
    <property type="entry name" value="Voltage-gated potassium channels. Chain C"/>
    <property type="match status" value="1"/>
</dbReference>
<feature type="transmembrane region" description="Helical" evidence="12">
    <location>
        <begin position="360"/>
        <end position="380"/>
    </location>
</feature>
<gene>
    <name evidence="15" type="ORF">MAR_004419</name>
</gene>
<dbReference type="PANTHER" id="PTHR11537">
    <property type="entry name" value="VOLTAGE-GATED POTASSIUM CHANNEL"/>
    <property type="match status" value="1"/>
</dbReference>
<evidence type="ECO:0000256" key="5">
    <source>
        <dbReference type="ARBA" id="ARBA00022826"/>
    </source>
</evidence>
<evidence type="ECO:0000313" key="15">
    <source>
        <dbReference type="EMBL" id="WAR14314.1"/>
    </source>
</evidence>
<dbReference type="InterPro" id="IPR011333">
    <property type="entry name" value="SKP1/BTB/POZ_sf"/>
</dbReference>
<keyword evidence="4 12" id="KW-0812">Transmembrane</keyword>
<dbReference type="Pfam" id="PF00520">
    <property type="entry name" value="Ion_trans"/>
    <property type="match status" value="1"/>
</dbReference>
<organism evidence="15 16">
    <name type="scientific">Mya arenaria</name>
    <name type="common">Soft-shell clam</name>
    <dbReference type="NCBI Taxonomy" id="6604"/>
    <lineage>
        <taxon>Eukaryota</taxon>
        <taxon>Metazoa</taxon>
        <taxon>Spiralia</taxon>
        <taxon>Lophotrochozoa</taxon>
        <taxon>Mollusca</taxon>
        <taxon>Bivalvia</taxon>
        <taxon>Autobranchia</taxon>
        <taxon>Heteroconchia</taxon>
        <taxon>Euheterodonta</taxon>
        <taxon>Imparidentia</taxon>
        <taxon>Neoheterodontei</taxon>
        <taxon>Myida</taxon>
        <taxon>Myoidea</taxon>
        <taxon>Myidae</taxon>
        <taxon>Mya</taxon>
    </lineage>
</organism>
<evidence type="ECO:0000256" key="6">
    <source>
        <dbReference type="ARBA" id="ARBA00022882"/>
    </source>
</evidence>
<protein>
    <submittedName>
        <fullName evidence="15">KCNAG-like protein</fullName>
    </submittedName>
</protein>
<keyword evidence="3" id="KW-0633">Potassium transport</keyword>
<dbReference type="InterPro" id="IPR028325">
    <property type="entry name" value="VG_K_chnl"/>
</dbReference>
<dbReference type="InterPro" id="IPR003968">
    <property type="entry name" value="K_chnl_volt-dep_Kv"/>
</dbReference>
<keyword evidence="8 12" id="KW-1133">Transmembrane helix</keyword>
<evidence type="ECO:0000259" key="14">
    <source>
        <dbReference type="Pfam" id="PF02214"/>
    </source>
</evidence>
<feature type="domain" description="Ion transport" evidence="13">
    <location>
        <begin position="249"/>
        <end position="447"/>
    </location>
</feature>
<evidence type="ECO:0000256" key="9">
    <source>
        <dbReference type="ARBA" id="ARBA00023065"/>
    </source>
</evidence>
<keyword evidence="9" id="KW-0406">Ion transport</keyword>
<reference evidence="15" key="1">
    <citation type="submission" date="2022-11" db="EMBL/GenBank/DDBJ databases">
        <title>Centuries of genome instability and evolution in soft-shell clam transmissible cancer (bioRxiv).</title>
        <authorList>
            <person name="Hart S.F.M."/>
            <person name="Yonemitsu M.A."/>
            <person name="Giersch R.M."/>
            <person name="Beal B.F."/>
            <person name="Arriagada G."/>
            <person name="Davis B.W."/>
            <person name="Ostrander E.A."/>
            <person name="Goff S.P."/>
            <person name="Metzger M.J."/>
        </authorList>
    </citation>
    <scope>NUCLEOTIDE SEQUENCE</scope>
    <source>
        <strain evidence="15">MELC-2E11</strain>
        <tissue evidence="15">Siphon/mantle</tissue>
    </source>
</reference>
<dbReference type="PRINTS" id="PR01491">
    <property type="entry name" value="KVCHANNEL"/>
</dbReference>
<dbReference type="SUPFAM" id="SSF81324">
    <property type="entry name" value="Voltage-gated potassium channels"/>
    <property type="match status" value="1"/>
</dbReference>
<evidence type="ECO:0000256" key="2">
    <source>
        <dbReference type="ARBA" id="ARBA00022448"/>
    </source>
</evidence>
<evidence type="ECO:0000256" key="1">
    <source>
        <dbReference type="ARBA" id="ARBA00004141"/>
    </source>
</evidence>
<dbReference type="InterPro" id="IPR003131">
    <property type="entry name" value="T1-type_BTB"/>
</dbReference>
<feature type="transmembrane region" description="Helical" evidence="12">
    <location>
        <begin position="417"/>
        <end position="438"/>
    </location>
</feature>
<keyword evidence="6" id="KW-0851">Voltage-gated channel</keyword>
<keyword evidence="7" id="KW-0630">Potassium</keyword>
<dbReference type="CDD" id="cd18317">
    <property type="entry name" value="BTB_POZ_Kv"/>
    <property type="match status" value="1"/>
</dbReference>
<dbReference type="Pfam" id="PF02214">
    <property type="entry name" value="BTB_2"/>
    <property type="match status" value="1"/>
</dbReference>
<feature type="transmembrane region" description="Helical" evidence="12">
    <location>
        <begin position="285"/>
        <end position="308"/>
    </location>
</feature>
<evidence type="ECO:0000256" key="11">
    <source>
        <dbReference type="ARBA" id="ARBA00023303"/>
    </source>
</evidence>
<evidence type="ECO:0000256" key="4">
    <source>
        <dbReference type="ARBA" id="ARBA00022692"/>
    </source>
</evidence>